<dbReference type="GO" id="GO:0003677">
    <property type="term" value="F:DNA binding"/>
    <property type="evidence" value="ECO:0007669"/>
    <property type="project" value="UniProtKB-KW"/>
</dbReference>
<dbReference type="Proteomes" id="UP000186336">
    <property type="component" value="Chromosome"/>
</dbReference>
<dbReference type="Pfam" id="PF00196">
    <property type="entry name" value="GerE"/>
    <property type="match status" value="1"/>
</dbReference>
<organism evidence="5 6">
    <name type="scientific">Tateyamaria omphalii</name>
    <dbReference type="NCBI Taxonomy" id="299262"/>
    <lineage>
        <taxon>Bacteria</taxon>
        <taxon>Pseudomonadati</taxon>
        <taxon>Pseudomonadota</taxon>
        <taxon>Alphaproteobacteria</taxon>
        <taxon>Rhodobacterales</taxon>
        <taxon>Roseobacteraceae</taxon>
        <taxon>Tateyamaria</taxon>
    </lineage>
</organism>
<dbReference type="PROSITE" id="PS00622">
    <property type="entry name" value="HTH_LUXR_1"/>
    <property type="match status" value="1"/>
</dbReference>
<feature type="domain" description="HTH luxR-type" evidence="4">
    <location>
        <begin position="173"/>
        <end position="238"/>
    </location>
</feature>
<dbReference type="EMBL" id="CP019312">
    <property type="protein sequence ID" value="APX10550.1"/>
    <property type="molecule type" value="Genomic_DNA"/>
</dbReference>
<proteinExistence type="predicted"/>
<evidence type="ECO:0000256" key="3">
    <source>
        <dbReference type="ARBA" id="ARBA00023163"/>
    </source>
</evidence>
<dbReference type="PROSITE" id="PS50043">
    <property type="entry name" value="HTH_LUXR_2"/>
    <property type="match status" value="1"/>
</dbReference>
<dbReference type="InterPro" id="IPR005143">
    <property type="entry name" value="TF_LuxR_autoind-bd_dom"/>
</dbReference>
<dbReference type="Gene3D" id="1.10.10.10">
    <property type="entry name" value="Winged helix-like DNA-binding domain superfamily/Winged helix DNA-binding domain"/>
    <property type="match status" value="1"/>
</dbReference>
<dbReference type="OrthoDB" id="9803630at2"/>
<protein>
    <recommendedName>
        <fullName evidence="4">HTH luxR-type domain-containing protein</fullName>
    </recommendedName>
</protein>
<evidence type="ECO:0000256" key="1">
    <source>
        <dbReference type="ARBA" id="ARBA00023015"/>
    </source>
</evidence>
<dbReference type="AlphaFoldDB" id="A0A1P8MR49"/>
<evidence type="ECO:0000256" key="2">
    <source>
        <dbReference type="ARBA" id="ARBA00023125"/>
    </source>
</evidence>
<dbReference type="InterPro" id="IPR036693">
    <property type="entry name" value="TF_LuxR_autoind-bd_dom_sf"/>
</dbReference>
<dbReference type="Gene3D" id="3.30.450.80">
    <property type="entry name" value="Transcription factor LuxR-like, autoinducer-binding domain"/>
    <property type="match status" value="1"/>
</dbReference>
<accession>A0A1P8MR49</accession>
<keyword evidence="6" id="KW-1185">Reference proteome</keyword>
<keyword evidence="3" id="KW-0804">Transcription</keyword>
<dbReference type="GO" id="GO:0006355">
    <property type="term" value="P:regulation of DNA-templated transcription"/>
    <property type="evidence" value="ECO:0007669"/>
    <property type="project" value="InterPro"/>
</dbReference>
<gene>
    <name evidence="5" type="ORF">BWR18_01685</name>
</gene>
<dbReference type="InterPro" id="IPR000792">
    <property type="entry name" value="Tscrpt_reg_LuxR_C"/>
</dbReference>
<dbReference type="SUPFAM" id="SSF75516">
    <property type="entry name" value="Pheromone-binding domain of LuxR-like quorum-sensing transcription factors"/>
    <property type="match status" value="1"/>
</dbReference>
<dbReference type="CDD" id="cd06170">
    <property type="entry name" value="LuxR_C_like"/>
    <property type="match status" value="1"/>
</dbReference>
<keyword evidence="1" id="KW-0805">Transcription regulation</keyword>
<dbReference type="PANTHER" id="PTHR44688">
    <property type="entry name" value="DNA-BINDING TRANSCRIPTIONAL ACTIVATOR DEVR_DOSR"/>
    <property type="match status" value="1"/>
</dbReference>
<dbReference type="STRING" id="299262.BWR18_01685"/>
<dbReference type="SMART" id="SM00421">
    <property type="entry name" value="HTH_LUXR"/>
    <property type="match status" value="1"/>
</dbReference>
<dbReference type="PANTHER" id="PTHR44688:SF16">
    <property type="entry name" value="DNA-BINDING TRANSCRIPTIONAL ACTIVATOR DEVR_DOSR"/>
    <property type="match status" value="1"/>
</dbReference>
<dbReference type="SUPFAM" id="SSF46894">
    <property type="entry name" value="C-terminal effector domain of the bipartite response regulators"/>
    <property type="match status" value="1"/>
</dbReference>
<sequence>MIDLNAATDCIFAARSIPMLRRIVFRLFRGLQFRRIAYIHAALGRNDYHFIDQVGFPRDFVVSYAGSRNDPESHINDPFPVASRQCAFPVRWSAFTRSADLSYRHVAFVDTLRARGIGDGISVHVAGPSGRDGYFALGYGRYGVDATAREMAHVQLICQAAHNMLCYLSPDGNSVARVALSQREIEVLHWIAHGKSNSVIADILGVSRHTVNTLCRRSFEKLGVSDRVSAVIIALRLGAIPSLSTGTVAQVSLT</sequence>
<dbReference type="InterPro" id="IPR016032">
    <property type="entry name" value="Sig_transdc_resp-reg_C-effctor"/>
</dbReference>
<keyword evidence="2" id="KW-0238">DNA-binding</keyword>
<name>A0A1P8MR49_9RHOB</name>
<dbReference type="RefSeq" id="WP_076626417.1">
    <property type="nucleotide sequence ID" value="NZ_CP019312.1"/>
</dbReference>
<evidence type="ECO:0000313" key="5">
    <source>
        <dbReference type="EMBL" id="APX10550.1"/>
    </source>
</evidence>
<evidence type="ECO:0000259" key="4">
    <source>
        <dbReference type="PROSITE" id="PS50043"/>
    </source>
</evidence>
<dbReference type="KEGG" id="tom:BWR18_01685"/>
<dbReference type="InterPro" id="IPR036388">
    <property type="entry name" value="WH-like_DNA-bd_sf"/>
</dbReference>
<evidence type="ECO:0000313" key="6">
    <source>
        <dbReference type="Proteomes" id="UP000186336"/>
    </source>
</evidence>
<dbReference type="PRINTS" id="PR00038">
    <property type="entry name" value="HTHLUXR"/>
</dbReference>
<reference evidence="5 6" key="1">
    <citation type="submission" date="2017-01" db="EMBL/GenBank/DDBJ databases">
        <title>Complete genome of Tateyamaria omphalii DOK1-4 isolated from seawater in Dokdo.</title>
        <authorList>
            <person name="Kim J.H."/>
            <person name="Chi W.-J."/>
        </authorList>
    </citation>
    <scope>NUCLEOTIDE SEQUENCE [LARGE SCALE GENOMIC DNA]</scope>
    <source>
        <strain evidence="5 6">DOK1-4</strain>
    </source>
</reference>
<dbReference type="Pfam" id="PF03472">
    <property type="entry name" value="Autoind_bind"/>
    <property type="match status" value="1"/>
</dbReference>